<dbReference type="SMART" id="SM00304">
    <property type="entry name" value="HAMP"/>
    <property type="match status" value="1"/>
</dbReference>
<keyword evidence="4 14" id="KW-0997">Cell inner membrane</keyword>
<keyword evidence="18" id="KW-1185">Reference proteome</keyword>
<comment type="function">
    <text evidence="14">Member of a two-component regulatory system.</text>
</comment>
<dbReference type="Proteomes" id="UP000746649">
    <property type="component" value="Unassembled WGS sequence"/>
</dbReference>
<keyword evidence="8 14" id="KW-0547">Nucleotide-binding</keyword>
<feature type="domain" description="Histidine kinase" evidence="15">
    <location>
        <begin position="261"/>
        <end position="475"/>
    </location>
</feature>
<evidence type="ECO:0000259" key="15">
    <source>
        <dbReference type="PROSITE" id="PS50109"/>
    </source>
</evidence>
<evidence type="ECO:0000256" key="4">
    <source>
        <dbReference type="ARBA" id="ARBA00022519"/>
    </source>
</evidence>
<evidence type="ECO:0000259" key="16">
    <source>
        <dbReference type="PROSITE" id="PS50885"/>
    </source>
</evidence>
<evidence type="ECO:0000256" key="12">
    <source>
        <dbReference type="ARBA" id="ARBA00023012"/>
    </source>
</evidence>
<dbReference type="GO" id="GO:0016301">
    <property type="term" value="F:kinase activity"/>
    <property type="evidence" value="ECO:0007669"/>
    <property type="project" value="UniProtKB-KW"/>
</dbReference>
<dbReference type="Pfam" id="PF00672">
    <property type="entry name" value="HAMP"/>
    <property type="match status" value="1"/>
</dbReference>
<dbReference type="InterPro" id="IPR004358">
    <property type="entry name" value="Sig_transdc_His_kin-like_C"/>
</dbReference>
<dbReference type="SUPFAM" id="SSF47384">
    <property type="entry name" value="Homodimeric domain of signal transducing histidine kinase"/>
    <property type="match status" value="1"/>
</dbReference>
<dbReference type="SMART" id="SM00387">
    <property type="entry name" value="HATPase_c"/>
    <property type="match status" value="1"/>
</dbReference>
<dbReference type="EC" id="2.7.13.3" evidence="14"/>
<keyword evidence="12 14" id="KW-0902">Two-component regulatory system</keyword>
<dbReference type="PANTHER" id="PTHR45436:SF15">
    <property type="entry name" value="SENSOR HISTIDINE KINASE CUSS"/>
    <property type="match status" value="1"/>
</dbReference>
<dbReference type="RefSeq" id="WP_200033591.1">
    <property type="nucleotide sequence ID" value="NZ_JADWND010000002.1"/>
</dbReference>
<evidence type="ECO:0000313" key="18">
    <source>
        <dbReference type="Proteomes" id="UP000746649"/>
    </source>
</evidence>
<evidence type="ECO:0000256" key="10">
    <source>
        <dbReference type="ARBA" id="ARBA00022840"/>
    </source>
</evidence>
<evidence type="ECO:0000313" key="17">
    <source>
        <dbReference type="EMBL" id="MBJ8380213.1"/>
    </source>
</evidence>
<dbReference type="InterPro" id="IPR003594">
    <property type="entry name" value="HATPase_dom"/>
</dbReference>
<feature type="transmembrane region" description="Helical" evidence="14">
    <location>
        <begin position="12"/>
        <end position="33"/>
    </location>
</feature>
<feature type="domain" description="HAMP" evidence="16">
    <location>
        <begin position="204"/>
        <end position="253"/>
    </location>
</feature>
<evidence type="ECO:0000256" key="13">
    <source>
        <dbReference type="ARBA" id="ARBA00023136"/>
    </source>
</evidence>
<keyword evidence="10 14" id="KW-0067">ATP-binding</keyword>
<dbReference type="Pfam" id="PF02518">
    <property type="entry name" value="HATPase_c"/>
    <property type="match status" value="1"/>
</dbReference>
<sequence>MRSKRPFSLATRLTFFISLATVAAFFAFAWIMIQSVKVHFAEQDVNDLNEISATLERILSHSDEPESRRLEIVQNVVAGYSNVLIALEDTRGRALLHSPGAPDIRQFLATAEPDNTVPGGNVWLINEPAKQMTGHGTHASWRMIRLPVGPQIDGKPAYTLYMALSIDFHLHYINDLKNKLIMTASIISLLIVFLVLFAVYKGHAPIRRVSRQIQNITSKDLDVRLDPQNVPIELERLVLSFNHMLERIEDVFTRQSNFSADIAHEIRTPITNLVTQTEIVLSQPRTQKELEEVLYSSLEELSHMAKMVSDMLFLAQADNHQLIPEKKALNLAEEVSKVFDFFEALAEERGVTLRLEGSPCHVFGDPGMLRRALSNLLSNALRHTPGGETVIVRLKEIDDRVRIEVENPGTPVAAEHLPRLFDRFYRVDPSRQRKGEGSGIGLAIVKSIVTAHHGKVSVTSDARATRFTLSLPKALR</sequence>
<keyword evidence="9 14" id="KW-0418">Kinase</keyword>
<dbReference type="EMBL" id="JADWND010000002">
    <property type="protein sequence ID" value="MBJ8380213.1"/>
    <property type="molecule type" value="Genomic_DNA"/>
</dbReference>
<keyword evidence="3 14" id="KW-1003">Cell membrane</keyword>
<dbReference type="PANTHER" id="PTHR45436">
    <property type="entry name" value="SENSOR HISTIDINE KINASE YKOH"/>
    <property type="match status" value="1"/>
</dbReference>
<dbReference type="CDD" id="cd00082">
    <property type="entry name" value="HisKA"/>
    <property type="match status" value="1"/>
</dbReference>
<protein>
    <recommendedName>
        <fullName evidence="14">Sensor protein</fullName>
        <ecNumber evidence="14">2.7.13.3</ecNumber>
    </recommendedName>
</protein>
<evidence type="ECO:0000256" key="6">
    <source>
        <dbReference type="ARBA" id="ARBA00022679"/>
    </source>
</evidence>
<accession>A0ABS0ZN31</accession>
<comment type="subcellular location">
    <subcellularLocation>
        <location evidence="2">Cell inner membrane</location>
        <topology evidence="2">Multi-pass membrane protein</topology>
    </subcellularLocation>
</comment>
<evidence type="ECO:0000256" key="3">
    <source>
        <dbReference type="ARBA" id="ARBA00022475"/>
    </source>
</evidence>
<dbReference type="PRINTS" id="PR00344">
    <property type="entry name" value="BCTRLSENSOR"/>
</dbReference>
<dbReference type="Gene3D" id="1.10.287.130">
    <property type="match status" value="1"/>
</dbReference>
<dbReference type="PROSITE" id="PS50109">
    <property type="entry name" value="HIS_KIN"/>
    <property type="match status" value="1"/>
</dbReference>
<evidence type="ECO:0000256" key="1">
    <source>
        <dbReference type="ARBA" id="ARBA00000085"/>
    </source>
</evidence>
<dbReference type="SUPFAM" id="SSF158472">
    <property type="entry name" value="HAMP domain-like"/>
    <property type="match status" value="1"/>
</dbReference>
<name>A0ABS0ZN31_9ENTR</name>
<keyword evidence="5" id="KW-0597">Phosphoprotein</keyword>
<dbReference type="Gene3D" id="3.30.565.10">
    <property type="entry name" value="Histidine kinase-like ATPase, C-terminal domain"/>
    <property type="match status" value="1"/>
</dbReference>
<evidence type="ECO:0000256" key="9">
    <source>
        <dbReference type="ARBA" id="ARBA00022777"/>
    </source>
</evidence>
<dbReference type="InterPro" id="IPR050428">
    <property type="entry name" value="TCS_sensor_his_kinase"/>
</dbReference>
<dbReference type="InterPro" id="IPR036097">
    <property type="entry name" value="HisK_dim/P_sf"/>
</dbReference>
<dbReference type="Gene3D" id="6.10.340.10">
    <property type="match status" value="1"/>
</dbReference>
<dbReference type="NCBIfam" id="NF007345">
    <property type="entry name" value="PRK09835.1"/>
    <property type="match status" value="1"/>
</dbReference>
<reference evidence="17 18" key="1">
    <citation type="submission" date="2020-11" db="EMBL/GenBank/DDBJ databases">
        <title>Enhanced detection system for hospital associated transmission using whole genome sequencing surveillance.</title>
        <authorList>
            <person name="Harrison L.H."/>
            <person name="Van Tyne D."/>
            <person name="Marsh J.W."/>
            <person name="Griffith M.P."/>
            <person name="Snyder D.J."/>
            <person name="Cooper V.S."/>
            <person name="Mustapha M."/>
        </authorList>
    </citation>
    <scope>NUCLEOTIDE SEQUENCE [LARGE SCALE GENOMIC DNA]</scope>
    <source>
        <strain evidence="17 18">CB00117</strain>
    </source>
</reference>
<evidence type="ECO:0000256" key="7">
    <source>
        <dbReference type="ARBA" id="ARBA00022692"/>
    </source>
</evidence>
<dbReference type="Pfam" id="PF00512">
    <property type="entry name" value="HisKA"/>
    <property type="match status" value="1"/>
</dbReference>
<dbReference type="NCBIfam" id="TIGR01386">
    <property type="entry name" value="cztS_silS_copS"/>
    <property type="match status" value="1"/>
</dbReference>
<keyword evidence="13 14" id="KW-0472">Membrane</keyword>
<evidence type="ECO:0000256" key="14">
    <source>
        <dbReference type="RuleBase" id="RU364088"/>
    </source>
</evidence>
<evidence type="ECO:0000256" key="8">
    <source>
        <dbReference type="ARBA" id="ARBA00022741"/>
    </source>
</evidence>
<dbReference type="PROSITE" id="PS50885">
    <property type="entry name" value="HAMP"/>
    <property type="match status" value="1"/>
</dbReference>
<proteinExistence type="predicted"/>
<organism evidence="17 18">
    <name type="scientific">Citrobacter sedlakii</name>
    <dbReference type="NCBI Taxonomy" id="67826"/>
    <lineage>
        <taxon>Bacteria</taxon>
        <taxon>Pseudomonadati</taxon>
        <taxon>Pseudomonadota</taxon>
        <taxon>Gammaproteobacteria</taxon>
        <taxon>Enterobacterales</taxon>
        <taxon>Enterobacteriaceae</taxon>
        <taxon>Citrobacter</taxon>
        <taxon>Citrobacter freundii complex</taxon>
    </lineage>
</organism>
<dbReference type="InterPro" id="IPR048590">
    <property type="entry name" value="CusS-like_sensor"/>
</dbReference>
<dbReference type="SMART" id="SM00388">
    <property type="entry name" value="HisKA"/>
    <property type="match status" value="1"/>
</dbReference>
<dbReference type="Pfam" id="PF21085">
    <property type="entry name" value="CusS"/>
    <property type="match status" value="1"/>
</dbReference>
<keyword evidence="7 14" id="KW-0812">Transmembrane</keyword>
<gene>
    <name evidence="17" type="ORF">I6M88_04355</name>
</gene>
<comment type="caution">
    <text evidence="17">The sequence shown here is derived from an EMBL/GenBank/DDBJ whole genome shotgun (WGS) entry which is preliminary data.</text>
</comment>
<dbReference type="InterPro" id="IPR003661">
    <property type="entry name" value="HisK_dim/P_dom"/>
</dbReference>
<dbReference type="InterPro" id="IPR036890">
    <property type="entry name" value="HATPase_C_sf"/>
</dbReference>
<feature type="transmembrane region" description="Helical" evidence="14">
    <location>
        <begin position="180"/>
        <end position="200"/>
    </location>
</feature>
<dbReference type="CDD" id="cd06225">
    <property type="entry name" value="HAMP"/>
    <property type="match status" value="1"/>
</dbReference>
<dbReference type="InterPro" id="IPR005467">
    <property type="entry name" value="His_kinase_dom"/>
</dbReference>
<evidence type="ECO:0000256" key="2">
    <source>
        <dbReference type="ARBA" id="ARBA00004429"/>
    </source>
</evidence>
<keyword evidence="6 14" id="KW-0808">Transferase</keyword>
<evidence type="ECO:0000256" key="5">
    <source>
        <dbReference type="ARBA" id="ARBA00022553"/>
    </source>
</evidence>
<evidence type="ECO:0000256" key="11">
    <source>
        <dbReference type="ARBA" id="ARBA00022989"/>
    </source>
</evidence>
<comment type="catalytic activity">
    <reaction evidence="1 14">
        <text>ATP + protein L-histidine = ADP + protein N-phospho-L-histidine.</text>
        <dbReference type="EC" id="2.7.13.3"/>
    </reaction>
</comment>
<dbReference type="InterPro" id="IPR003660">
    <property type="entry name" value="HAMP_dom"/>
</dbReference>
<keyword evidence="11 14" id="KW-1133">Transmembrane helix</keyword>
<dbReference type="SUPFAM" id="SSF55874">
    <property type="entry name" value="ATPase domain of HSP90 chaperone/DNA topoisomerase II/histidine kinase"/>
    <property type="match status" value="1"/>
</dbReference>
<dbReference type="InterPro" id="IPR006290">
    <property type="entry name" value="CztS_silS_copS"/>
</dbReference>